<sequence length="400" mass="46466">MIKEFISNKNFNNYYFGRNISNIGDIFHDVALTIIVSSYTNSIFISGVLVSINAIVRVLSSLFLIKIIDKLNPKKSMIKLNMLYGFFVLILFLLIVFKFNYFYLFIFEIIFSFIFSIYKIVREKILKSILPSSNKSKYMSFIYTSENTLSVLVPIISVLLLKFISLRYFILINSISFFVSAYYTTRIVIDMGNRGKVKNENTNYDFKYITQIYPYLILIFIIAAVITFISSTSKIIILQFIKEFNFDSKKVGVLQSIFAVGCILGSFIPGMFKDNSIIKNLKKFIFICIAIFIPYILYQSFYTFVIVDFCYGLIFTAINVFLQVYYQSTIKEEHFGFIRSIHTIVVGAIIPLSMFISGYLLNLWTLKILFLIFSVIILSLLVVFYILEVCYEENYFAKGE</sequence>
<keyword evidence="4 7" id="KW-0812">Transmembrane</keyword>
<dbReference type="Pfam" id="PF07690">
    <property type="entry name" value="MFS_1"/>
    <property type="match status" value="1"/>
</dbReference>
<dbReference type="OrthoDB" id="9775268at2"/>
<feature type="transmembrane region" description="Helical" evidence="7">
    <location>
        <begin position="141"/>
        <end position="164"/>
    </location>
</feature>
<evidence type="ECO:0000256" key="6">
    <source>
        <dbReference type="ARBA" id="ARBA00023136"/>
    </source>
</evidence>
<evidence type="ECO:0000256" key="1">
    <source>
        <dbReference type="ARBA" id="ARBA00004651"/>
    </source>
</evidence>
<evidence type="ECO:0000313" key="9">
    <source>
        <dbReference type="Proteomes" id="UP000264883"/>
    </source>
</evidence>
<gene>
    <name evidence="8" type="ORF">BEN51_00605</name>
</gene>
<dbReference type="InterPro" id="IPR036259">
    <property type="entry name" value="MFS_trans_sf"/>
</dbReference>
<proteinExistence type="predicted"/>
<dbReference type="AlphaFoldDB" id="A0A343J950"/>
<comment type="subcellular location">
    <subcellularLocation>
        <location evidence="1">Cell membrane</location>
        <topology evidence="1">Multi-pass membrane protein</topology>
    </subcellularLocation>
</comment>
<evidence type="ECO:0000313" key="8">
    <source>
        <dbReference type="EMBL" id="ASW42058.1"/>
    </source>
</evidence>
<dbReference type="PANTHER" id="PTHR43266:SF10">
    <property type="entry name" value="BACILYSIN EXPORTER BACE-RELATED"/>
    <property type="match status" value="1"/>
</dbReference>
<feature type="transmembrane region" description="Helical" evidence="7">
    <location>
        <begin position="340"/>
        <end position="362"/>
    </location>
</feature>
<dbReference type="InterPro" id="IPR011701">
    <property type="entry name" value="MFS"/>
</dbReference>
<keyword evidence="5 7" id="KW-1133">Transmembrane helix</keyword>
<feature type="transmembrane region" description="Helical" evidence="7">
    <location>
        <begin position="253"/>
        <end position="272"/>
    </location>
</feature>
<evidence type="ECO:0000256" key="2">
    <source>
        <dbReference type="ARBA" id="ARBA00022448"/>
    </source>
</evidence>
<feature type="transmembrane region" description="Helical" evidence="7">
    <location>
        <begin position="43"/>
        <end position="65"/>
    </location>
</feature>
<feature type="transmembrane region" description="Helical" evidence="7">
    <location>
        <begin position="101"/>
        <end position="121"/>
    </location>
</feature>
<evidence type="ECO:0000256" key="5">
    <source>
        <dbReference type="ARBA" id="ARBA00022989"/>
    </source>
</evidence>
<feature type="transmembrane region" description="Helical" evidence="7">
    <location>
        <begin position="284"/>
        <end position="305"/>
    </location>
</feature>
<organism evidence="8 9">
    <name type="scientific">Clostridium isatidis</name>
    <dbReference type="NCBI Taxonomy" id="182773"/>
    <lineage>
        <taxon>Bacteria</taxon>
        <taxon>Bacillati</taxon>
        <taxon>Bacillota</taxon>
        <taxon>Clostridia</taxon>
        <taxon>Eubacteriales</taxon>
        <taxon>Clostridiaceae</taxon>
        <taxon>Clostridium</taxon>
    </lineage>
</organism>
<protein>
    <recommendedName>
        <fullName evidence="10">MFS transporter</fullName>
    </recommendedName>
</protein>
<dbReference type="KEGG" id="cia:BEN51_00605"/>
<dbReference type="RefSeq" id="WP_119864193.1">
    <property type="nucleotide sequence ID" value="NZ_CP016786.1"/>
</dbReference>
<dbReference type="PANTHER" id="PTHR43266">
    <property type="entry name" value="MACROLIDE-EFFLUX PROTEIN"/>
    <property type="match status" value="1"/>
</dbReference>
<keyword evidence="9" id="KW-1185">Reference proteome</keyword>
<dbReference type="Proteomes" id="UP000264883">
    <property type="component" value="Chromosome"/>
</dbReference>
<keyword evidence="6 7" id="KW-0472">Membrane</keyword>
<feature type="transmembrane region" description="Helical" evidence="7">
    <location>
        <begin position="215"/>
        <end position="241"/>
    </location>
</feature>
<dbReference type="SUPFAM" id="SSF103473">
    <property type="entry name" value="MFS general substrate transporter"/>
    <property type="match status" value="1"/>
</dbReference>
<feature type="transmembrane region" description="Helical" evidence="7">
    <location>
        <begin position="311"/>
        <end position="328"/>
    </location>
</feature>
<feature type="transmembrane region" description="Helical" evidence="7">
    <location>
        <begin position="170"/>
        <end position="189"/>
    </location>
</feature>
<accession>A0A343J950</accession>
<keyword evidence="3" id="KW-1003">Cell membrane</keyword>
<name>A0A343J950_9CLOT</name>
<reference evidence="8 9" key="1">
    <citation type="submission" date="2016-08" db="EMBL/GenBank/DDBJ databases">
        <title>Complete Genome Sequence Of The Indigo Reducing Clostridium isatidis DSM15098.</title>
        <authorList>
            <person name="Little G.T."/>
            <person name="Minton N.P."/>
        </authorList>
    </citation>
    <scope>NUCLEOTIDE SEQUENCE [LARGE SCALE GENOMIC DNA]</scope>
    <source>
        <strain evidence="8 9">DSM 15098</strain>
    </source>
</reference>
<dbReference type="EMBL" id="CP016786">
    <property type="protein sequence ID" value="ASW42058.1"/>
    <property type="molecule type" value="Genomic_DNA"/>
</dbReference>
<feature type="transmembrane region" description="Helical" evidence="7">
    <location>
        <begin position="368"/>
        <end position="387"/>
    </location>
</feature>
<keyword evidence="2" id="KW-0813">Transport</keyword>
<dbReference type="GO" id="GO:0005886">
    <property type="term" value="C:plasma membrane"/>
    <property type="evidence" value="ECO:0007669"/>
    <property type="project" value="UniProtKB-SubCell"/>
</dbReference>
<dbReference type="GO" id="GO:0022857">
    <property type="term" value="F:transmembrane transporter activity"/>
    <property type="evidence" value="ECO:0007669"/>
    <property type="project" value="InterPro"/>
</dbReference>
<evidence type="ECO:0000256" key="7">
    <source>
        <dbReference type="SAM" id="Phobius"/>
    </source>
</evidence>
<evidence type="ECO:0000256" key="3">
    <source>
        <dbReference type="ARBA" id="ARBA00022475"/>
    </source>
</evidence>
<feature type="transmembrane region" description="Helical" evidence="7">
    <location>
        <begin position="77"/>
        <end position="95"/>
    </location>
</feature>
<evidence type="ECO:0000256" key="4">
    <source>
        <dbReference type="ARBA" id="ARBA00022692"/>
    </source>
</evidence>
<dbReference type="Gene3D" id="1.20.1250.20">
    <property type="entry name" value="MFS general substrate transporter like domains"/>
    <property type="match status" value="1"/>
</dbReference>
<evidence type="ECO:0008006" key="10">
    <source>
        <dbReference type="Google" id="ProtNLM"/>
    </source>
</evidence>